<dbReference type="CDD" id="cd02859">
    <property type="entry name" value="E_set_AMPKbeta_like_N"/>
    <property type="match status" value="1"/>
</dbReference>
<evidence type="ECO:0000259" key="3">
    <source>
        <dbReference type="SMART" id="SM01010"/>
    </source>
</evidence>
<dbReference type="GO" id="GO:0005737">
    <property type="term" value="C:cytoplasm"/>
    <property type="evidence" value="ECO:0007669"/>
    <property type="project" value="TreeGrafter"/>
</dbReference>
<dbReference type="Pfam" id="PF16561">
    <property type="entry name" value="AMPK1_CBM"/>
    <property type="match status" value="1"/>
</dbReference>
<gene>
    <name evidence="4" type="ORF">SPAPADRAFT_67155</name>
</gene>
<feature type="region of interest" description="Disordered" evidence="2">
    <location>
        <begin position="523"/>
        <end position="576"/>
    </location>
</feature>
<feature type="region of interest" description="Disordered" evidence="2">
    <location>
        <begin position="221"/>
        <end position="273"/>
    </location>
</feature>
<dbReference type="eggNOG" id="KOG1616">
    <property type="taxonomic scope" value="Eukaryota"/>
</dbReference>
<dbReference type="Gene3D" id="6.20.250.60">
    <property type="match status" value="1"/>
</dbReference>
<dbReference type="RefSeq" id="XP_007375831.1">
    <property type="nucleotide sequence ID" value="XM_007375769.1"/>
</dbReference>
<feature type="region of interest" description="Disordered" evidence="2">
    <location>
        <begin position="425"/>
        <end position="445"/>
    </location>
</feature>
<dbReference type="AlphaFoldDB" id="G3ANM6"/>
<dbReference type="InterPro" id="IPR050827">
    <property type="entry name" value="CRP1_MDG1_kinase"/>
</dbReference>
<feature type="compositionally biased region" description="Polar residues" evidence="2">
    <location>
        <begin position="96"/>
        <end position="111"/>
    </location>
</feature>
<dbReference type="InterPro" id="IPR014756">
    <property type="entry name" value="Ig_E-set"/>
</dbReference>
<reference evidence="4 5" key="1">
    <citation type="journal article" date="2011" name="Proc. Natl. Acad. Sci. U.S.A.">
        <title>Comparative genomics of xylose-fermenting fungi for enhanced biofuel production.</title>
        <authorList>
            <person name="Wohlbach D.J."/>
            <person name="Kuo A."/>
            <person name="Sato T.K."/>
            <person name="Potts K.M."/>
            <person name="Salamov A.A."/>
            <person name="LaButti K.M."/>
            <person name="Sun H."/>
            <person name="Clum A."/>
            <person name="Pangilinan J.L."/>
            <person name="Lindquist E.A."/>
            <person name="Lucas S."/>
            <person name="Lapidus A."/>
            <person name="Jin M."/>
            <person name="Gunawan C."/>
            <person name="Balan V."/>
            <person name="Dale B.E."/>
            <person name="Jeffries T.W."/>
            <person name="Zinkel R."/>
            <person name="Barry K.W."/>
            <person name="Grigoriev I.V."/>
            <person name="Gasch A.P."/>
        </authorList>
    </citation>
    <scope>NUCLEOTIDE SEQUENCE [LARGE SCALE GENOMIC DNA]</scope>
    <source>
        <strain evidence="5">NRRL Y-27907 / 11-Y1</strain>
    </source>
</reference>
<evidence type="ECO:0000256" key="1">
    <source>
        <dbReference type="ARBA" id="ARBA00010926"/>
    </source>
</evidence>
<dbReference type="InterPro" id="IPR037256">
    <property type="entry name" value="ASC_dom_sf"/>
</dbReference>
<feature type="compositionally biased region" description="Low complexity" evidence="2">
    <location>
        <begin position="1"/>
        <end position="15"/>
    </location>
</feature>
<feature type="compositionally biased region" description="Low complexity" evidence="2">
    <location>
        <begin position="261"/>
        <end position="273"/>
    </location>
</feature>
<dbReference type="GO" id="GO:0031588">
    <property type="term" value="C:nucleotide-activated protein kinase complex"/>
    <property type="evidence" value="ECO:0007669"/>
    <property type="project" value="TreeGrafter"/>
</dbReference>
<feature type="compositionally biased region" description="Polar residues" evidence="2">
    <location>
        <begin position="541"/>
        <end position="561"/>
    </location>
</feature>
<dbReference type="GeneID" id="18875144"/>
<dbReference type="OMA" id="IMHSPAD"/>
<feature type="domain" description="Association with the SNF1 complex (ASC)" evidence="3">
    <location>
        <begin position="475"/>
        <end position="624"/>
    </location>
</feature>
<dbReference type="GO" id="GO:0005634">
    <property type="term" value="C:nucleus"/>
    <property type="evidence" value="ECO:0007669"/>
    <property type="project" value="TreeGrafter"/>
</dbReference>
<name>G3ANM6_SPAPN</name>
<dbReference type="PANTHER" id="PTHR10343">
    <property type="entry name" value="5'-AMP-ACTIVATED PROTEIN KINASE , BETA SUBUNIT"/>
    <property type="match status" value="1"/>
</dbReference>
<dbReference type="SMART" id="SM01010">
    <property type="entry name" value="AMPKBI"/>
    <property type="match status" value="1"/>
</dbReference>
<feature type="compositionally biased region" description="Basic and acidic residues" evidence="2">
    <location>
        <begin position="28"/>
        <end position="39"/>
    </location>
</feature>
<dbReference type="HOGENOM" id="CLU_445500_0_0_1"/>
<dbReference type="SUPFAM" id="SSF81296">
    <property type="entry name" value="E set domains"/>
    <property type="match status" value="1"/>
</dbReference>
<dbReference type="EMBL" id="GL996502">
    <property type="protein sequence ID" value="EGW32555.1"/>
    <property type="molecule type" value="Genomic_DNA"/>
</dbReference>
<dbReference type="GO" id="GO:0007165">
    <property type="term" value="P:signal transduction"/>
    <property type="evidence" value="ECO:0007669"/>
    <property type="project" value="TreeGrafter"/>
</dbReference>
<organism evidence="5">
    <name type="scientific">Spathaspora passalidarum (strain NRRL Y-27907 / 11-Y1)</name>
    <dbReference type="NCBI Taxonomy" id="619300"/>
    <lineage>
        <taxon>Eukaryota</taxon>
        <taxon>Fungi</taxon>
        <taxon>Dikarya</taxon>
        <taxon>Ascomycota</taxon>
        <taxon>Saccharomycotina</taxon>
        <taxon>Pichiomycetes</taxon>
        <taxon>Debaryomycetaceae</taxon>
        <taxon>Spathaspora</taxon>
    </lineage>
</organism>
<comment type="similarity">
    <text evidence="1">Belongs to the 5'-AMP-activated protein kinase beta subunit family.</text>
</comment>
<dbReference type="PANTHER" id="PTHR10343:SF84">
    <property type="entry name" value="5'-AMP-ACTIVATED PROTEIN KINASE SUBUNIT BETA-1"/>
    <property type="match status" value="1"/>
</dbReference>
<dbReference type="InterPro" id="IPR006828">
    <property type="entry name" value="ASC_dom"/>
</dbReference>
<proteinExistence type="inferred from homology"/>
<evidence type="ECO:0000313" key="4">
    <source>
        <dbReference type="EMBL" id="EGW32555.1"/>
    </source>
</evidence>
<dbReference type="Gene3D" id="2.60.40.10">
    <property type="entry name" value="Immunoglobulins"/>
    <property type="match status" value="1"/>
</dbReference>
<evidence type="ECO:0000256" key="2">
    <source>
        <dbReference type="SAM" id="MobiDB-lite"/>
    </source>
</evidence>
<protein>
    <recommendedName>
        <fullName evidence="3">Association with the SNF1 complex (ASC) domain-containing protein</fullName>
    </recommendedName>
</protein>
<dbReference type="OrthoDB" id="531008at2759"/>
<dbReference type="InParanoid" id="G3ANM6"/>
<feature type="compositionally biased region" description="Polar residues" evidence="2">
    <location>
        <begin position="62"/>
        <end position="88"/>
    </location>
</feature>
<dbReference type="Pfam" id="PF04739">
    <property type="entry name" value="AMPKBI"/>
    <property type="match status" value="1"/>
</dbReference>
<feature type="compositionally biased region" description="Polar residues" evidence="2">
    <location>
        <begin position="123"/>
        <end position="144"/>
    </location>
</feature>
<dbReference type="InterPro" id="IPR032640">
    <property type="entry name" value="AMPK1_CBM"/>
</dbReference>
<evidence type="ECO:0000313" key="5">
    <source>
        <dbReference type="Proteomes" id="UP000000709"/>
    </source>
</evidence>
<dbReference type="STRING" id="619300.G3ANM6"/>
<sequence length="627" mass="70196">MGNTTSSSSNNHASNGVGLSSGSRKSSARKESTNSDVRKSTASHKVTSLDEEFSDLILHQVKPTSSQSTSISQHGYVHSSQSTLMQNQGGLGHSSVAHSQSSIAHPSSKQQPYHVPQQIRLFNPNSVSSGPMESGHSNESEQSAEYNNFTNDLIEDEFNELDDVLMETDDTSVSRNILPDEEQSEVMDVVHEEHPIEHNIYSPPPDLSKVKFTKVSNGTHGDISLPLSAHPPSFPPSAPQSTISAAQQARNAHSPSPNPEQQQQQQQQHINQQFHQKRFKSNTNSLLIPVEIKWVNTSREPISKISIIGSFSAWRDVIKLSPSPKHDNEYVTNINLPLGVHKLLYIINNEYRVSDQLPTATDQEGIFFNWFEVIDDTHLFNHSSNQPNHVGASTDYDANIIAGKSEVERIKEKSNSFLQRLSKENSNVEHVEHAEQEEQDHDQDHEQHYVYPNSYDMPYDMSTSSTSLFKQDSRISQPQLEYSSEIPEMFVNYDYFKQKAPDYELAEPPHLPPHLNNVLLNKMQPQGHPPPLTPTHSSSLIPQPTYMQPSNSTMSTTSAGSFHNRPPLRRADSSYYASSKESSIPNHVILNHLMTTSIRNDVLTVACITRYSGKFVTQIMYSPADNN</sequence>
<dbReference type="Proteomes" id="UP000000709">
    <property type="component" value="Unassembled WGS sequence"/>
</dbReference>
<feature type="compositionally biased region" description="Polar residues" evidence="2">
    <location>
        <begin position="242"/>
        <end position="255"/>
    </location>
</feature>
<dbReference type="GO" id="GO:0019901">
    <property type="term" value="F:protein kinase binding"/>
    <property type="evidence" value="ECO:0007669"/>
    <property type="project" value="TreeGrafter"/>
</dbReference>
<feature type="region of interest" description="Disordered" evidence="2">
    <location>
        <begin position="1"/>
        <end position="144"/>
    </location>
</feature>
<dbReference type="KEGG" id="spaa:SPAPADRAFT_67155"/>
<dbReference type="SUPFAM" id="SSF160219">
    <property type="entry name" value="AMPKBI-like"/>
    <property type="match status" value="1"/>
</dbReference>
<accession>G3ANM6</accession>
<keyword evidence="5" id="KW-1185">Reference proteome</keyword>
<dbReference type="InterPro" id="IPR013783">
    <property type="entry name" value="Ig-like_fold"/>
</dbReference>